<dbReference type="EMBL" id="VLJV01000001">
    <property type="protein sequence ID" value="TWH21101.1"/>
    <property type="molecule type" value="Genomic_DNA"/>
</dbReference>
<sequence length="208" mass="21187">MHGLLDSGCVDRIVVAGPARHRAVHGPGTPQLASDPRVTVVPTGSDGDPAGPGAMGLTPLRAALAAADAGPDDVVLVHDVARAFVPAAVVREVVDAVAGEAVSGGAVAAVPVQPVADTVKVVDDDGIVRATRDRSHLRHVQTPLALRLATLTDALTRDPAAELTTLLADLAALGGEIRTVHGDPHGMRIRTPFDVAVIEALLTTENPA</sequence>
<dbReference type="InterPro" id="IPR034683">
    <property type="entry name" value="IspD/TarI"/>
</dbReference>
<dbReference type="PANTHER" id="PTHR32125">
    <property type="entry name" value="2-C-METHYL-D-ERYTHRITOL 4-PHOSPHATE CYTIDYLYLTRANSFERASE, CHLOROPLASTIC"/>
    <property type="match status" value="1"/>
</dbReference>
<comment type="caution">
    <text evidence="3">The sequence shown here is derived from an EMBL/GenBank/DDBJ whole genome shotgun (WGS) entry which is preliminary data.</text>
</comment>
<dbReference type="Proteomes" id="UP000317303">
    <property type="component" value="Unassembled WGS sequence"/>
</dbReference>
<evidence type="ECO:0000313" key="3">
    <source>
        <dbReference type="EMBL" id="TWH21101.1"/>
    </source>
</evidence>
<organism evidence="3 4">
    <name type="scientific">Prauserella rugosa</name>
    <dbReference type="NCBI Taxonomy" id="43354"/>
    <lineage>
        <taxon>Bacteria</taxon>
        <taxon>Bacillati</taxon>
        <taxon>Actinomycetota</taxon>
        <taxon>Actinomycetes</taxon>
        <taxon>Pseudonocardiales</taxon>
        <taxon>Pseudonocardiaceae</taxon>
        <taxon>Prauserella</taxon>
    </lineage>
</organism>
<proteinExistence type="predicted"/>
<dbReference type="SUPFAM" id="SSF53448">
    <property type="entry name" value="Nucleotide-diphospho-sugar transferases"/>
    <property type="match status" value="1"/>
</dbReference>
<keyword evidence="2 3" id="KW-0548">Nucleotidyltransferase</keyword>
<dbReference type="Gene3D" id="3.90.550.10">
    <property type="entry name" value="Spore Coat Polysaccharide Biosynthesis Protein SpsA, Chain A"/>
    <property type="match status" value="1"/>
</dbReference>
<gene>
    <name evidence="3" type="ORF">JD82_02955</name>
</gene>
<dbReference type="GO" id="GO:0008299">
    <property type="term" value="P:isoprenoid biosynthetic process"/>
    <property type="evidence" value="ECO:0007669"/>
    <property type="project" value="InterPro"/>
</dbReference>
<protein>
    <submittedName>
        <fullName evidence="3">2-C-methyl-D-erythritol 4-phosphate cytidylyltransferase/2-C-methyl-D-erythritol 4-phosphate cytidylyltransferase/2-C-methyl-D-erythritol 2,4-cyclodiphosphate synthase</fullName>
    </submittedName>
</protein>
<keyword evidence="4" id="KW-1185">Reference proteome</keyword>
<dbReference type="Pfam" id="PF01128">
    <property type="entry name" value="IspD"/>
    <property type="match status" value="1"/>
</dbReference>
<reference evidence="3 4" key="1">
    <citation type="submission" date="2019-07" db="EMBL/GenBank/DDBJ databases">
        <title>R&amp;d 2014.</title>
        <authorList>
            <person name="Klenk H.-P."/>
        </authorList>
    </citation>
    <scope>NUCLEOTIDE SEQUENCE [LARGE SCALE GENOMIC DNA]</scope>
    <source>
        <strain evidence="3 4">DSM 43194</strain>
    </source>
</reference>
<dbReference type="InterPro" id="IPR050088">
    <property type="entry name" value="IspD/TarI_cytidylyltransf_bact"/>
</dbReference>
<evidence type="ECO:0000256" key="2">
    <source>
        <dbReference type="ARBA" id="ARBA00022695"/>
    </source>
</evidence>
<name>A0A660CJ23_9PSEU</name>
<dbReference type="InterPro" id="IPR018294">
    <property type="entry name" value="ISPD_synthase_CS"/>
</dbReference>
<dbReference type="AlphaFoldDB" id="A0A660CJ23"/>
<keyword evidence="1 3" id="KW-0808">Transferase</keyword>
<evidence type="ECO:0000256" key="1">
    <source>
        <dbReference type="ARBA" id="ARBA00022679"/>
    </source>
</evidence>
<dbReference type="GO" id="GO:0050518">
    <property type="term" value="F:2-C-methyl-D-erythritol 4-phosphate cytidylyltransferase activity"/>
    <property type="evidence" value="ECO:0007669"/>
    <property type="project" value="TreeGrafter"/>
</dbReference>
<accession>A0A660CJ23</accession>
<dbReference type="InterPro" id="IPR029044">
    <property type="entry name" value="Nucleotide-diphossugar_trans"/>
</dbReference>
<dbReference type="PANTHER" id="PTHR32125:SF4">
    <property type="entry name" value="2-C-METHYL-D-ERYTHRITOL 4-PHOSPHATE CYTIDYLYLTRANSFERASE, CHLOROPLASTIC"/>
    <property type="match status" value="1"/>
</dbReference>
<dbReference type="PROSITE" id="PS01295">
    <property type="entry name" value="ISPD"/>
    <property type="match status" value="1"/>
</dbReference>
<evidence type="ECO:0000313" key="4">
    <source>
        <dbReference type="Proteomes" id="UP000317303"/>
    </source>
</evidence>